<dbReference type="AlphaFoldDB" id="F5XQM1"/>
<keyword evidence="2" id="KW-0812">Transmembrane</keyword>
<proteinExistence type="predicted"/>
<dbReference type="KEGG" id="mph:MLP_15070"/>
<evidence type="ECO:0000313" key="3">
    <source>
        <dbReference type="EMBL" id="BAK34521.1"/>
    </source>
</evidence>
<feature type="transmembrane region" description="Helical" evidence="2">
    <location>
        <begin position="20"/>
        <end position="38"/>
    </location>
</feature>
<evidence type="ECO:0000256" key="1">
    <source>
        <dbReference type="SAM" id="MobiDB-lite"/>
    </source>
</evidence>
<name>F5XQM1_MICPN</name>
<feature type="region of interest" description="Disordered" evidence="1">
    <location>
        <begin position="39"/>
        <end position="64"/>
    </location>
</feature>
<dbReference type="Proteomes" id="UP000007947">
    <property type="component" value="Chromosome"/>
</dbReference>
<protein>
    <submittedName>
        <fullName evidence="3">Uncharacterized protein</fullName>
    </submittedName>
</protein>
<reference evidence="3 4" key="1">
    <citation type="submission" date="2011-05" db="EMBL/GenBank/DDBJ databases">
        <title>Whole genome sequence of Microlunatus phosphovorus NM-1.</title>
        <authorList>
            <person name="Hosoyama A."/>
            <person name="Sasaki K."/>
            <person name="Harada T."/>
            <person name="Igarashi R."/>
            <person name="Kawakoshi A."/>
            <person name="Sasagawa M."/>
            <person name="Fukada J."/>
            <person name="Nakamura S."/>
            <person name="Katano Y."/>
            <person name="Hanada S."/>
            <person name="Kamagata Y."/>
            <person name="Nakamura N."/>
            <person name="Yamazaki S."/>
            <person name="Fujita N."/>
        </authorList>
    </citation>
    <scope>NUCLEOTIDE SEQUENCE [LARGE SCALE GENOMIC DNA]</scope>
    <source>
        <strain evidence="4">ATCC 700054 / DSM 10555 / JCM 9379 / NBRC 101784 / NCIMB 13414 / VKM Ac-1990 / NM-1</strain>
    </source>
</reference>
<evidence type="ECO:0000256" key="2">
    <source>
        <dbReference type="SAM" id="Phobius"/>
    </source>
</evidence>
<keyword evidence="2" id="KW-1133">Transmembrane helix</keyword>
<dbReference type="EMBL" id="AP012204">
    <property type="protein sequence ID" value="BAK34521.1"/>
    <property type="molecule type" value="Genomic_DNA"/>
</dbReference>
<keyword evidence="4" id="KW-1185">Reference proteome</keyword>
<evidence type="ECO:0000313" key="4">
    <source>
        <dbReference type="Proteomes" id="UP000007947"/>
    </source>
</evidence>
<sequence length="64" mass="6732">MGMPMRTRQVVAAPQELVSANAVVIVLIVCGLWAPDTLNRRSSVSHGRKTSGRAAGAQLSWAAS</sequence>
<accession>F5XQM1</accession>
<organism evidence="3 4">
    <name type="scientific">Microlunatus phosphovorus (strain ATCC 700054 / DSM 10555 / JCM 9379 / NBRC 101784 / NCIMB 13414 / VKM Ac-1990 / NM-1)</name>
    <dbReference type="NCBI Taxonomy" id="1032480"/>
    <lineage>
        <taxon>Bacteria</taxon>
        <taxon>Bacillati</taxon>
        <taxon>Actinomycetota</taxon>
        <taxon>Actinomycetes</taxon>
        <taxon>Propionibacteriales</taxon>
        <taxon>Propionibacteriaceae</taxon>
        <taxon>Microlunatus</taxon>
    </lineage>
</organism>
<keyword evidence="2" id="KW-0472">Membrane</keyword>
<gene>
    <name evidence="3" type="ordered locus">MLP_15070</name>
</gene>
<dbReference type="HOGENOM" id="CLU_2862825_0_0_11"/>